<feature type="non-terminal residue" evidence="2">
    <location>
        <position position="1"/>
    </location>
</feature>
<proteinExistence type="predicted"/>
<dbReference type="EMBL" id="JACFOF010000016">
    <property type="protein sequence ID" value="MBW7954087.1"/>
    <property type="molecule type" value="Genomic_DNA"/>
</dbReference>
<reference evidence="2" key="1">
    <citation type="journal article" date="2022" name="ISME J.">
        <title>A general approach to explore prokaryotic protein glycosylation reveals the unique surface layer modulation of an anammox bacterium.</title>
        <authorList>
            <person name="Pabst M."/>
            <person name="Grouzdev D.S."/>
            <person name="Lawson C.E."/>
            <person name="Kleikamp H.B.C."/>
            <person name="de Ram C."/>
            <person name="Louwen R."/>
            <person name="Lin Y.M."/>
            <person name="Lucker S."/>
            <person name="van Loosdrecht M.C.M."/>
            <person name="Laureni M."/>
        </authorList>
    </citation>
    <scope>NUCLEOTIDE SEQUENCE</scope>
    <source>
        <strain evidence="2">BROCD043</strain>
    </source>
</reference>
<feature type="transmembrane region" description="Helical" evidence="1">
    <location>
        <begin position="58"/>
        <end position="77"/>
    </location>
</feature>
<comment type="caution">
    <text evidence="2">The sequence shown here is derived from an EMBL/GenBank/DDBJ whole genome shotgun (WGS) entry which is preliminary data.</text>
</comment>
<keyword evidence="1" id="KW-0472">Membrane</keyword>
<dbReference type="AlphaFoldDB" id="A0A952AL84"/>
<sequence>ETLENHAYVYWDDNLNGDIDDDILAGQEPRYSNDPATGEVDDPTTWIRPTLAVTGSSFLVPSIAAVMILITLAAVNIKNYNLLTIGRRRDLSSISERISFRSIKGF</sequence>
<keyword evidence="1" id="KW-0812">Transmembrane</keyword>
<dbReference type="Proteomes" id="UP000781173">
    <property type="component" value="Unassembled WGS sequence"/>
</dbReference>
<gene>
    <name evidence="2" type="ORF">H3C67_04860</name>
</gene>
<accession>A0A952AL84</accession>
<protein>
    <submittedName>
        <fullName evidence="2">Uncharacterized protein</fullName>
    </submittedName>
</protein>
<keyword evidence="1" id="KW-1133">Transmembrane helix</keyword>
<name>A0A952AL84_9BACT</name>
<evidence type="ECO:0000313" key="2">
    <source>
        <dbReference type="EMBL" id="MBW7954087.1"/>
    </source>
</evidence>
<evidence type="ECO:0000313" key="3">
    <source>
        <dbReference type="Proteomes" id="UP000781173"/>
    </source>
</evidence>
<organism evidence="2 3">
    <name type="scientific">Candidatus Dojkabacteria bacterium</name>
    <dbReference type="NCBI Taxonomy" id="2099670"/>
    <lineage>
        <taxon>Bacteria</taxon>
        <taxon>Candidatus Dojkabacteria</taxon>
    </lineage>
</organism>
<evidence type="ECO:0000256" key="1">
    <source>
        <dbReference type="SAM" id="Phobius"/>
    </source>
</evidence>